<dbReference type="AlphaFoldDB" id="A0A8J2LFX4"/>
<sequence>MSQENSNGGGTGSLGSSTSVTMIPATKVEPLTAELSLQLTPQLDGGSDKDKANVKFAVLIGLIEVGQVSNKEVVNTVLQLESHFPGFECGRVQLT</sequence>
<reference evidence="2" key="1">
    <citation type="submission" date="2021-06" db="EMBL/GenBank/DDBJ databases">
        <authorList>
            <person name="Hodson N. C."/>
            <person name="Mongue J. A."/>
            <person name="Jaron S. K."/>
        </authorList>
    </citation>
    <scope>NUCLEOTIDE SEQUENCE</scope>
</reference>
<dbReference type="EMBL" id="CAJVCH010561129">
    <property type="protein sequence ID" value="CAG7831589.1"/>
    <property type="molecule type" value="Genomic_DNA"/>
</dbReference>
<gene>
    <name evidence="2" type="ORF">AFUS01_LOCUS41327</name>
</gene>
<protein>
    <recommendedName>
        <fullName evidence="4">Neurobeachin</fullName>
    </recommendedName>
</protein>
<name>A0A8J2LFX4_9HEXA</name>
<evidence type="ECO:0000313" key="3">
    <source>
        <dbReference type="Proteomes" id="UP000708208"/>
    </source>
</evidence>
<organism evidence="2 3">
    <name type="scientific">Allacma fusca</name>
    <dbReference type="NCBI Taxonomy" id="39272"/>
    <lineage>
        <taxon>Eukaryota</taxon>
        <taxon>Metazoa</taxon>
        <taxon>Ecdysozoa</taxon>
        <taxon>Arthropoda</taxon>
        <taxon>Hexapoda</taxon>
        <taxon>Collembola</taxon>
        <taxon>Symphypleona</taxon>
        <taxon>Sminthuridae</taxon>
        <taxon>Allacma</taxon>
    </lineage>
</organism>
<feature type="region of interest" description="Disordered" evidence="1">
    <location>
        <begin position="1"/>
        <end position="21"/>
    </location>
</feature>
<proteinExistence type="predicted"/>
<accession>A0A8J2LFX4</accession>
<evidence type="ECO:0000313" key="2">
    <source>
        <dbReference type="EMBL" id="CAG7831589.1"/>
    </source>
</evidence>
<comment type="caution">
    <text evidence="2">The sequence shown here is derived from an EMBL/GenBank/DDBJ whole genome shotgun (WGS) entry which is preliminary data.</text>
</comment>
<dbReference type="Proteomes" id="UP000708208">
    <property type="component" value="Unassembled WGS sequence"/>
</dbReference>
<keyword evidence="3" id="KW-1185">Reference proteome</keyword>
<evidence type="ECO:0008006" key="4">
    <source>
        <dbReference type="Google" id="ProtNLM"/>
    </source>
</evidence>
<dbReference type="OrthoDB" id="6431632at2759"/>
<evidence type="ECO:0000256" key="1">
    <source>
        <dbReference type="SAM" id="MobiDB-lite"/>
    </source>
</evidence>